<dbReference type="InterPro" id="IPR017452">
    <property type="entry name" value="GPCR_Rhodpsn_7TM"/>
</dbReference>
<evidence type="ECO:0000256" key="5">
    <source>
        <dbReference type="ARBA" id="ARBA00023136"/>
    </source>
</evidence>
<sequence>LKHQKLRRIMQTVENVTSQHGDATLLCEKWDVLILVITSLIFLLGFIGNLITASKVIIEKKLHKPVPVCISCLAIADLLTLCFQYARVPLSHCRIEVSISTRETFLNLTAIMVHSSAMHIILLALIRYGLIVHPFTMKYWLTSGKVVIASLSFWLLSLAMGLLYGLYNRQYYLGNIDEHTDAIVQLTIALYILIVPICFFASLYVVEMKVMRKSLLPEKSFYIKKISKMISLIMVLYIAFLAPYVIADSLRLLYMKEILSMDQRRFETMKNVMFNLARVFILLNYSINPFVYFLFIR</sequence>
<accession>A0A8W8JI52</accession>
<evidence type="ECO:0000256" key="7">
    <source>
        <dbReference type="ARBA" id="ARBA00023224"/>
    </source>
</evidence>
<evidence type="ECO:0000313" key="11">
    <source>
        <dbReference type="Proteomes" id="UP000005408"/>
    </source>
</evidence>
<dbReference type="EnsemblMetazoa" id="G18629.1">
    <property type="protein sequence ID" value="G18629.1:cds"/>
    <property type="gene ID" value="G18629"/>
</dbReference>
<feature type="transmembrane region" description="Helical" evidence="8">
    <location>
        <begin position="146"/>
        <end position="167"/>
    </location>
</feature>
<keyword evidence="4" id="KW-0297">G-protein coupled receptor</keyword>
<keyword evidence="6" id="KW-0675">Receptor</keyword>
<feature type="transmembrane region" description="Helical" evidence="8">
    <location>
        <begin position="226"/>
        <end position="246"/>
    </location>
</feature>
<comment type="subcellular location">
    <subcellularLocation>
        <location evidence="1">Membrane</location>
        <topology evidence="1">Multi-pass membrane protein</topology>
    </subcellularLocation>
</comment>
<evidence type="ECO:0000256" key="8">
    <source>
        <dbReference type="SAM" id="Phobius"/>
    </source>
</evidence>
<dbReference type="EnsemblMetazoa" id="G18629.2">
    <property type="protein sequence ID" value="G18629.2:cds"/>
    <property type="gene ID" value="G18629"/>
</dbReference>
<protein>
    <recommendedName>
        <fullName evidence="9">G-protein coupled receptors family 1 profile domain-containing protein</fullName>
    </recommendedName>
</protein>
<dbReference type="PROSITE" id="PS50262">
    <property type="entry name" value="G_PROTEIN_RECEP_F1_2"/>
    <property type="match status" value="1"/>
</dbReference>
<dbReference type="GO" id="GO:0016020">
    <property type="term" value="C:membrane"/>
    <property type="evidence" value="ECO:0007669"/>
    <property type="project" value="UniProtKB-SubCell"/>
</dbReference>
<evidence type="ECO:0000256" key="1">
    <source>
        <dbReference type="ARBA" id="ARBA00004141"/>
    </source>
</evidence>
<organism evidence="10 11">
    <name type="scientific">Magallana gigas</name>
    <name type="common">Pacific oyster</name>
    <name type="synonym">Crassostrea gigas</name>
    <dbReference type="NCBI Taxonomy" id="29159"/>
    <lineage>
        <taxon>Eukaryota</taxon>
        <taxon>Metazoa</taxon>
        <taxon>Spiralia</taxon>
        <taxon>Lophotrochozoa</taxon>
        <taxon>Mollusca</taxon>
        <taxon>Bivalvia</taxon>
        <taxon>Autobranchia</taxon>
        <taxon>Pteriomorphia</taxon>
        <taxon>Ostreida</taxon>
        <taxon>Ostreoidea</taxon>
        <taxon>Ostreidae</taxon>
        <taxon>Magallana</taxon>
    </lineage>
</organism>
<keyword evidence="3 8" id="KW-1133">Transmembrane helix</keyword>
<evidence type="ECO:0000256" key="4">
    <source>
        <dbReference type="ARBA" id="ARBA00023040"/>
    </source>
</evidence>
<feature type="domain" description="G-protein coupled receptors family 1 profile" evidence="9">
    <location>
        <begin position="48"/>
        <end position="292"/>
    </location>
</feature>
<evidence type="ECO:0000259" key="9">
    <source>
        <dbReference type="PROSITE" id="PS50262"/>
    </source>
</evidence>
<feature type="transmembrane region" description="Helical" evidence="8">
    <location>
        <begin position="276"/>
        <end position="295"/>
    </location>
</feature>
<dbReference type="Gene3D" id="1.20.1070.10">
    <property type="entry name" value="Rhodopsin 7-helix transmembrane proteins"/>
    <property type="match status" value="1"/>
</dbReference>
<keyword evidence="2 8" id="KW-0812">Transmembrane</keyword>
<dbReference type="PANTHER" id="PTHR24243">
    <property type="entry name" value="G-PROTEIN COUPLED RECEPTOR"/>
    <property type="match status" value="1"/>
</dbReference>
<keyword evidence="11" id="KW-1185">Reference proteome</keyword>
<dbReference type="PRINTS" id="PR00237">
    <property type="entry name" value="GPCRRHODOPSN"/>
</dbReference>
<evidence type="ECO:0000256" key="6">
    <source>
        <dbReference type="ARBA" id="ARBA00023170"/>
    </source>
</evidence>
<dbReference type="AlphaFoldDB" id="A0A8W8JI52"/>
<dbReference type="Proteomes" id="UP000005408">
    <property type="component" value="Unassembled WGS sequence"/>
</dbReference>
<dbReference type="SUPFAM" id="SSF81321">
    <property type="entry name" value="Family A G protein-coupled receptor-like"/>
    <property type="match status" value="1"/>
</dbReference>
<reference evidence="10" key="1">
    <citation type="submission" date="2022-08" db="UniProtKB">
        <authorList>
            <consortium name="EnsemblMetazoa"/>
        </authorList>
    </citation>
    <scope>IDENTIFICATION</scope>
    <source>
        <strain evidence="10">05x7-T-G4-1.051#20</strain>
    </source>
</reference>
<proteinExistence type="predicted"/>
<evidence type="ECO:0000313" key="10">
    <source>
        <dbReference type="EnsemblMetazoa" id="G18629.3:cds"/>
    </source>
</evidence>
<feature type="transmembrane region" description="Helical" evidence="8">
    <location>
        <begin position="106"/>
        <end position="126"/>
    </location>
</feature>
<dbReference type="InterPro" id="IPR000276">
    <property type="entry name" value="GPCR_Rhodpsn"/>
</dbReference>
<dbReference type="PANTHER" id="PTHR24243:SF208">
    <property type="entry name" value="PYROKININ-1 RECEPTOR"/>
    <property type="match status" value="1"/>
</dbReference>
<name>A0A8W8JI52_MAGGI</name>
<dbReference type="Pfam" id="PF00001">
    <property type="entry name" value="7tm_1"/>
    <property type="match status" value="1"/>
</dbReference>
<dbReference type="CDD" id="cd00637">
    <property type="entry name" value="7tm_classA_rhodopsin-like"/>
    <property type="match status" value="1"/>
</dbReference>
<keyword evidence="5 8" id="KW-0472">Membrane</keyword>
<evidence type="ECO:0000256" key="2">
    <source>
        <dbReference type="ARBA" id="ARBA00022692"/>
    </source>
</evidence>
<dbReference type="EnsemblMetazoa" id="G18629.3">
    <property type="protein sequence ID" value="G18629.3:cds"/>
    <property type="gene ID" value="G18629"/>
</dbReference>
<dbReference type="GO" id="GO:0004930">
    <property type="term" value="F:G protein-coupled receptor activity"/>
    <property type="evidence" value="ECO:0007669"/>
    <property type="project" value="UniProtKB-KW"/>
</dbReference>
<keyword evidence="7" id="KW-0807">Transducer</keyword>
<evidence type="ECO:0000256" key="3">
    <source>
        <dbReference type="ARBA" id="ARBA00022989"/>
    </source>
</evidence>
<feature type="transmembrane region" description="Helical" evidence="8">
    <location>
        <begin position="182"/>
        <end position="206"/>
    </location>
</feature>
<feature type="transmembrane region" description="Helical" evidence="8">
    <location>
        <begin position="32"/>
        <end position="53"/>
    </location>
</feature>